<comment type="catalytic activity">
    <reaction evidence="6">
        <text>N(6)-[(R)-dihydrolipoyl]-L-lysyl-[lipoyl-carrier protein] + a hydroperoxide = N(6)-[(R)-lipoyl]-L-lysyl-[lipoyl-carrier protein] + an alcohol + H2O</text>
        <dbReference type="Rhea" id="RHEA:62636"/>
        <dbReference type="Rhea" id="RHEA-COMP:10502"/>
        <dbReference type="Rhea" id="RHEA-COMP:16355"/>
        <dbReference type="ChEBI" id="CHEBI:15377"/>
        <dbReference type="ChEBI" id="CHEBI:30879"/>
        <dbReference type="ChEBI" id="CHEBI:35924"/>
        <dbReference type="ChEBI" id="CHEBI:83099"/>
        <dbReference type="ChEBI" id="CHEBI:83100"/>
        <dbReference type="EC" id="1.11.1.28"/>
    </reaction>
</comment>
<sequence>MAIADYKQLLGDHGKDTKLNLSSLFNSVDTSGLTTDQFYGTALSLAYSLGDEELIQTIENETGDKVEDNVKQAAKLAATLMAMNNVYYRFLHLSSDKQFSKMPAGLRMNAMANPGVDKADFELFSLAVSALNGCGLCIDSHVKTLVQHDVTAQAIQTSIKLAAVLNAALTARKLS</sequence>
<comment type="function">
    <text evidence="6">Antioxidant protein with alkyl hydroperoxidase activity. Required for the reduction of the AhpC active site cysteine residues and for the regeneration of the AhpC enzyme activity.</text>
</comment>
<dbReference type="GO" id="GO:0045454">
    <property type="term" value="P:cell redox homeostasis"/>
    <property type="evidence" value="ECO:0007669"/>
    <property type="project" value="TreeGrafter"/>
</dbReference>
<dbReference type="InterPro" id="IPR004674">
    <property type="entry name" value="AhpD"/>
</dbReference>
<evidence type="ECO:0000313" key="8">
    <source>
        <dbReference type="EMBL" id="RUO50522.1"/>
    </source>
</evidence>
<dbReference type="InterPro" id="IPR029032">
    <property type="entry name" value="AhpD-like"/>
</dbReference>
<name>A0A432XPB8_9GAMM</name>
<evidence type="ECO:0000259" key="7">
    <source>
        <dbReference type="Pfam" id="PF02627"/>
    </source>
</evidence>
<keyword evidence="9" id="KW-1185">Reference proteome</keyword>
<dbReference type="SUPFAM" id="SSF69118">
    <property type="entry name" value="AhpD-like"/>
    <property type="match status" value="1"/>
</dbReference>
<dbReference type="NCBIfam" id="TIGR00778">
    <property type="entry name" value="ahpD_dom"/>
    <property type="match status" value="1"/>
</dbReference>
<dbReference type="InterPro" id="IPR004675">
    <property type="entry name" value="AhpD_core"/>
</dbReference>
<evidence type="ECO:0000256" key="1">
    <source>
        <dbReference type="ARBA" id="ARBA00022559"/>
    </source>
</evidence>
<accession>A0A432XPB8</accession>
<dbReference type="GO" id="GO:0051920">
    <property type="term" value="F:peroxiredoxin activity"/>
    <property type="evidence" value="ECO:0007669"/>
    <property type="project" value="InterPro"/>
</dbReference>
<dbReference type="GO" id="GO:0006979">
    <property type="term" value="P:response to oxidative stress"/>
    <property type="evidence" value="ECO:0007669"/>
    <property type="project" value="InterPro"/>
</dbReference>
<evidence type="ECO:0000313" key="9">
    <source>
        <dbReference type="Proteomes" id="UP000287330"/>
    </source>
</evidence>
<evidence type="ECO:0000256" key="5">
    <source>
        <dbReference type="ARBA" id="ARBA00023284"/>
    </source>
</evidence>
<proteinExistence type="inferred from homology"/>
<dbReference type="Gene3D" id="1.20.1290.10">
    <property type="entry name" value="AhpD-like"/>
    <property type="match status" value="1"/>
</dbReference>
<feature type="disulfide bond" evidence="6">
    <location>
        <begin position="134"/>
        <end position="137"/>
    </location>
</feature>
<feature type="active site" description="Proton donor" evidence="6">
    <location>
        <position position="134"/>
    </location>
</feature>
<dbReference type="PANTHER" id="PTHR33930:SF7">
    <property type="entry name" value="ALKYL HYDROPEROXIDE REDUCTASE AHPD"/>
    <property type="match status" value="1"/>
</dbReference>
<keyword evidence="4 6" id="KW-1015">Disulfide bond</keyword>
<evidence type="ECO:0000256" key="4">
    <source>
        <dbReference type="ARBA" id="ARBA00023157"/>
    </source>
</evidence>
<dbReference type="GO" id="GO:0015036">
    <property type="term" value="F:disulfide oxidoreductase activity"/>
    <property type="evidence" value="ECO:0007669"/>
    <property type="project" value="TreeGrafter"/>
</dbReference>
<dbReference type="HAMAP" id="MF_01676">
    <property type="entry name" value="AhpD"/>
    <property type="match status" value="1"/>
</dbReference>
<reference evidence="9" key="1">
    <citation type="journal article" date="2018" name="Front. Microbiol.">
        <title>Genome-Based Analysis Reveals the Taxonomy and Diversity of the Family Idiomarinaceae.</title>
        <authorList>
            <person name="Liu Y."/>
            <person name="Lai Q."/>
            <person name="Shao Z."/>
        </authorList>
    </citation>
    <scope>NUCLEOTIDE SEQUENCE [LARGE SCALE GENOMIC DNA]</scope>
    <source>
        <strain evidence="9">F23</strain>
    </source>
</reference>
<gene>
    <name evidence="6" type="primary">ahpD</name>
    <name evidence="8" type="ORF">CWE25_12380</name>
</gene>
<dbReference type="AlphaFoldDB" id="A0A432XPB8"/>
<keyword evidence="5 6" id="KW-0676">Redox-active center</keyword>
<dbReference type="PANTHER" id="PTHR33930">
    <property type="entry name" value="ALKYL HYDROPEROXIDE REDUCTASE AHPD"/>
    <property type="match status" value="1"/>
</dbReference>
<comment type="similarity">
    <text evidence="6">Belongs to the AhpD family.</text>
</comment>
<dbReference type="InterPro" id="IPR003779">
    <property type="entry name" value="CMD-like"/>
</dbReference>
<evidence type="ECO:0000256" key="3">
    <source>
        <dbReference type="ARBA" id="ARBA00023002"/>
    </source>
</evidence>
<dbReference type="EMBL" id="PIPV01000014">
    <property type="protein sequence ID" value="RUO50522.1"/>
    <property type="molecule type" value="Genomic_DNA"/>
</dbReference>
<evidence type="ECO:0000256" key="6">
    <source>
        <dbReference type="HAMAP-Rule" id="MF_01676"/>
    </source>
</evidence>
<feature type="domain" description="Carboxymuconolactone decarboxylase-like" evidence="7">
    <location>
        <begin position="99"/>
        <end position="167"/>
    </location>
</feature>
<evidence type="ECO:0000256" key="2">
    <source>
        <dbReference type="ARBA" id="ARBA00022862"/>
    </source>
</evidence>
<keyword evidence="1 6" id="KW-0575">Peroxidase</keyword>
<feature type="disulfide bond" description="Interchain (with AhpC); in linked form" evidence="6">
    <location>
        <position position="137"/>
    </location>
</feature>
<protein>
    <recommendedName>
        <fullName evidence="6">Alkyl hydroperoxide reductase AhpD</fullName>
        <ecNumber evidence="6">1.11.1.28</ecNumber>
    </recommendedName>
    <alternativeName>
        <fullName evidence="6">Alkylhydroperoxidase AhpD</fullName>
    </alternativeName>
</protein>
<organism evidence="8 9">
    <name type="scientific">Idiomarina fontislapidosi</name>
    <dbReference type="NCBI Taxonomy" id="263723"/>
    <lineage>
        <taxon>Bacteria</taxon>
        <taxon>Pseudomonadati</taxon>
        <taxon>Pseudomonadota</taxon>
        <taxon>Gammaproteobacteria</taxon>
        <taxon>Alteromonadales</taxon>
        <taxon>Idiomarinaceae</taxon>
        <taxon>Idiomarina</taxon>
    </lineage>
</organism>
<dbReference type="OrthoDB" id="9801997at2"/>
<dbReference type="EC" id="1.11.1.28" evidence="6"/>
<dbReference type="Pfam" id="PF02627">
    <property type="entry name" value="CMD"/>
    <property type="match status" value="1"/>
</dbReference>
<keyword evidence="3 6" id="KW-0560">Oxidoreductase</keyword>
<feature type="active site" description="Cysteine sulfenic acid (-SOH) intermediate" evidence="6">
    <location>
        <position position="137"/>
    </location>
</feature>
<keyword evidence="2 6" id="KW-0049">Antioxidant</keyword>
<comment type="caution">
    <text evidence="8">The sequence shown here is derived from an EMBL/GenBank/DDBJ whole genome shotgun (WGS) entry which is preliminary data.</text>
</comment>
<dbReference type="GO" id="GO:0032843">
    <property type="term" value="F:hydroperoxide reductase activity"/>
    <property type="evidence" value="ECO:0007669"/>
    <property type="project" value="InterPro"/>
</dbReference>
<dbReference type="Proteomes" id="UP000287330">
    <property type="component" value="Unassembled WGS sequence"/>
</dbReference>